<dbReference type="PANTHER" id="PTHR22893:SF91">
    <property type="entry name" value="NADPH DEHYDROGENASE 2-RELATED"/>
    <property type="match status" value="1"/>
</dbReference>
<dbReference type="Gene3D" id="3.20.20.70">
    <property type="entry name" value="Aldolase class I"/>
    <property type="match status" value="1"/>
</dbReference>
<dbReference type="EMBL" id="BSUL01000001">
    <property type="protein sequence ID" value="GMA29510.1"/>
    <property type="molecule type" value="Genomic_DNA"/>
</dbReference>
<reference evidence="5 6" key="1">
    <citation type="journal article" date="2014" name="Int. J. Syst. Evol. Microbiol.">
        <title>Complete genome sequence of Corynebacterium casei LMG S-19264T (=DSM 44701T), isolated from a smear-ripened cheese.</title>
        <authorList>
            <consortium name="US DOE Joint Genome Institute (JGI-PGF)"/>
            <person name="Walter F."/>
            <person name="Albersmeier A."/>
            <person name="Kalinowski J."/>
            <person name="Ruckert C."/>
        </authorList>
    </citation>
    <scope>NUCLEOTIDE SEQUENCE [LARGE SCALE GENOMIC DNA]</scope>
    <source>
        <strain evidence="5 6">NBRC 112289</strain>
    </source>
</reference>
<comment type="similarity">
    <text evidence="2">Belongs to the NADH:flavin oxidoreductase/NADH oxidase family.</text>
</comment>
<dbReference type="Pfam" id="PF00724">
    <property type="entry name" value="Oxidored_FMN"/>
    <property type="match status" value="1"/>
</dbReference>
<gene>
    <name evidence="5" type="ORF">GCM10025874_27630</name>
</gene>
<evidence type="ECO:0000313" key="5">
    <source>
        <dbReference type="EMBL" id="GMA29510.1"/>
    </source>
</evidence>
<dbReference type="SUPFAM" id="SSF51395">
    <property type="entry name" value="FMN-linked oxidoreductases"/>
    <property type="match status" value="1"/>
</dbReference>
<protein>
    <submittedName>
        <fullName evidence="5">Alkene reductase</fullName>
    </submittedName>
</protein>
<name>A0AA37UPH3_9MICO</name>
<dbReference type="GO" id="GO:0005829">
    <property type="term" value="C:cytosol"/>
    <property type="evidence" value="ECO:0007669"/>
    <property type="project" value="TreeGrafter"/>
</dbReference>
<evidence type="ECO:0000313" key="6">
    <source>
        <dbReference type="Proteomes" id="UP001157160"/>
    </source>
</evidence>
<dbReference type="InterPro" id="IPR045247">
    <property type="entry name" value="Oye-like"/>
</dbReference>
<accession>A0AA37UPH3</accession>
<feature type="domain" description="NADH:flavin oxidoreductase/NADH oxidase N-terminal" evidence="4">
    <location>
        <begin position="14"/>
        <end position="342"/>
    </location>
</feature>
<dbReference type="AlphaFoldDB" id="A0AA37UPH3"/>
<dbReference type="InterPro" id="IPR013785">
    <property type="entry name" value="Aldolase_TIM"/>
</dbReference>
<dbReference type="CDD" id="cd02933">
    <property type="entry name" value="OYE_like_FMN"/>
    <property type="match status" value="1"/>
</dbReference>
<proteinExistence type="inferred from homology"/>
<evidence type="ECO:0000256" key="3">
    <source>
        <dbReference type="ARBA" id="ARBA00023002"/>
    </source>
</evidence>
<keyword evidence="6" id="KW-1185">Reference proteome</keyword>
<comment type="caution">
    <text evidence="5">The sequence shown here is derived from an EMBL/GenBank/DDBJ whole genome shotgun (WGS) entry which is preliminary data.</text>
</comment>
<keyword evidence="3" id="KW-0560">Oxidoreductase</keyword>
<dbReference type="PANTHER" id="PTHR22893">
    <property type="entry name" value="NADH OXIDOREDUCTASE-RELATED"/>
    <property type="match status" value="1"/>
</dbReference>
<dbReference type="Proteomes" id="UP001157160">
    <property type="component" value="Unassembled WGS sequence"/>
</dbReference>
<dbReference type="InterPro" id="IPR001155">
    <property type="entry name" value="OxRdtase_FMN_N"/>
</dbReference>
<dbReference type="FunFam" id="3.20.20.70:FF:000059">
    <property type="entry name" value="N-ethylmaleimide reductase, FMN-linked"/>
    <property type="match status" value="1"/>
</dbReference>
<organism evidence="5 6">
    <name type="scientific">Arenivirga flava</name>
    <dbReference type="NCBI Taxonomy" id="1930060"/>
    <lineage>
        <taxon>Bacteria</taxon>
        <taxon>Bacillati</taxon>
        <taxon>Actinomycetota</taxon>
        <taxon>Actinomycetes</taxon>
        <taxon>Micrococcales</taxon>
        <taxon>Microbacteriaceae</taxon>
        <taxon>Arenivirga</taxon>
    </lineage>
</organism>
<evidence type="ECO:0000259" key="4">
    <source>
        <dbReference type="Pfam" id="PF00724"/>
    </source>
</evidence>
<dbReference type="GO" id="GO:0010181">
    <property type="term" value="F:FMN binding"/>
    <property type="evidence" value="ECO:0007669"/>
    <property type="project" value="InterPro"/>
</dbReference>
<evidence type="ECO:0000256" key="2">
    <source>
        <dbReference type="ARBA" id="ARBA00005979"/>
    </source>
</evidence>
<comment type="cofactor">
    <cofactor evidence="1">
        <name>FMN</name>
        <dbReference type="ChEBI" id="CHEBI:58210"/>
    </cofactor>
</comment>
<dbReference type="GO" id="GO:0016628">
    <property type="term" value="F:oxidoreductase activity, acting on the CH-CH group of donors, NAD or NADP as acceptor"/>
    <property type="evidence" value="ECO:0007669"/>
    <property type="project" value="UniProtKB-ARBA"/>
</dbReference>
<evidence type="ECO:0000256" key="1">
    <source>
        <dbReference type="ARBA" id="ARBA00001917"/>
    </source>
</evidence>
<sequence>MPGAPRALTSPVNLFDQLTLGRTDLDNRVVMAPLTRLRAGQHGVPGDLLVEHYAQRAGMGLVITEGTYPVAEGRTWMGQPGIETPEQVAGWARVADAVHAAGGRIAMQIMHGGRIGHPSITGTGRVVSASALAAPGEVRTADGGKAEHPVAHALSEREIAEVVDGFVAAARNAIEAGVDAVELHGANGYLLHQFLSPASNRRTDAYGGSPENRARIVIETVAAVAAAIGADRTGIRLSPQHDIQGAVETDDAETAATYAALAEGLAPLGLAFVDVLQADLRGELVQRIRSTVGAPLIGNSGFGVQTTREEAAALVAEDVVDAVAVGRAAIANPDLVARWRADAEENAPDASTFYAPDGRGYTDYPALQPVG</sequence>